<keyword evidence="3" id="KW-0012">Acyltransferase</keyword>
<sequence length="374" mass="42701">MDTSNEKKLYNNEKKLYNIEFVRFIFSAMIIYYHLLHNNLITVTDGGTAFLNRLADDCEYAGFIVECFFIIAGYFLFRSYSKRPDLSVKEFAYNKIARLWPVLFVTVVIGVLFFGENEIPSLFNALFLQCIGVSLDYQGITWYVSPFFWAILFYFVLLKCARNKKMCNVLIGVISYFSYVLLVNRFFGRETINDVFSLGVVRALGGIGVGYLIGVCLNSIQNMPAVKDFRGTKTQNLLIGAAFSLAEIASAALLMRHFLSRDNTYGNQFFIVILFSVLLVCMISGRGILSRIFNNKIFGFAGKYAYSIYMMQQIAFWILKDTLWKNTDFIRQHGLWCIAISLIFAILLGILTYYAVEKPAANALKKLGAKLFKK</sequence>
<accession>A0A9D1RBL8</accession>
<feature type="transmembrane region" description="Helical" evidence="1">
    <location>
        <begin position="265"/>
        <end position="285"/>
    </location>
</feature>
<proteinExistence type="predicted"/>
<evidence type="ECO:0000256" key="1">
    <source>
        <dbReference type="SAM" id="Phobius"/>
    </source>
</evidence>
<keyword evidence="1" id="KW-0812">Transmembrane</keyword>
<protein>
    <submittedName>
        <fullName evidence="3">Acyltransferase</fullName>
    </submittedName>
</protein>
<dbReference type="AlphaFoldDB" id="A0A9D1RBL8"/>
<feature type="transmembrane region" description="Helical" evidence="1">
    <location>
        <begin position="169"/>
        <end position="187"/>
    </location>
</feature>
<keyword evidence="1" id="KW-0472">Membrane</keyword>
<gene>
    <name evidence="3" type="ORF">IAA48_01395</name>
</gene>
<dbReference type="Pfam" id="PF01757">
    <property type="entry name" value="Acyl_transf_3"/>
    <property type="match status" value="1"/>
</dbReference>
<dbReference type="Proteomes" id="UP000824205">
    <property type="component" value="Unassembled WGS sequence"/>
</dbReference>
<feature type="domain" description="Acyltransferase 3" evidence="2">
    <location>
        <begin position="17"/>
        <end position="353"/>
    </location>
</feature>
<feature type="transmembrane region" description="Helical" evidence="1">
    <location>
        <begin position="237"/>
        <end position="259"/>
    </location>
</feature>
<feature type="transmembrane region" description="Helical" evidence="1">
    <location>
        <begin position="97"/>
        <end position="115"/>
    </location>
</feature>
<feature type="transmembrane region" description="Helical" evidence="1">
    <location>
        <begin position="21"/>
        <end position="40"/>
    </location>
</feature>
<reference evidence="3" key="1">
    <citation type="journal article" date="2021" name="PeerJ">
        <title>Extensive microbial diversity within the chicken gut microbiome revealed by metagenomics and culture.</title>
        <authorList>
            <person name="Gilroy R."/>
            <person name="Ravi A."/>
            <person name="Getino M."/>
            <person name="Pursley I."/>
            <person name="Horton D.L."/>
            <person name="Alikhan N.F."/>
            <person name="Baker D."/>
            <person name="Gharbi K."/>
            <person name="Hall N."/>
            <person name="Watson M."/>
            <person name="Adriaenssens E.M."/>
            <person name="Foster-Nyarko E."/>
            <person name="Jarju S."/>
            <person name="Secka A."/>
            <person name="Antonio M."/>
            <person name="Oren A."/>
            <person name="Chaudhuri R.R."/>
            <person name="La Ragione R."/>
            <person name="Hildebrand F."/>
            <person name="Pallen M.J."/>
        </authorList>
    </citation>
    <scope>NUCLEOTIDE SEQUENCE</scope>
    <source>
        <strain evidence="3">421</strain>
    </source>
</reference>
<evidence type="ECO:0000313" key="4">
    <source>
        <dbReference type="Proteomes" id="UP000824205"/>
    </source>
</evidence>
<dbReference type="GO" id="GO:0016747">
    <property type="term" value="F:acyltransferase activity, transferring groups other than amino-acyl groups"/>
    <property type="evidence" value="ECO:0007669"/>
    <property type="project" value="InterPro"/>
</dbReference>
<evidence type="ECO:0000259" key="2">
    <source>
        <dbReference type="Pfam" id="PF01757"/>
    </source>
</evidence>
<feature type="transmembrane region" description="Helical" evidence="1">
    <location>
        <begin position="199"/>
        <end position="217"/>
    </location>
</feature>
<dbReference type="InterPro" id="IPR050879">
    <property type="entry name" value="Acyltransferase_3"/>
</dbReference>
<feature type="transmembrane region" description="Helical" evidence="1">
    <location>
        <begin position="135"/>
        <end position="157"/>
    </location>
</feature>
<keyword evidence="3" id="KW-0808">Transferase</keyword>
<feature type="transmembrane region" description="Helical" evidence="1">
    <location>
        <begin position="60"/>
        <end position="77"/>
    </location>
</feature>
<comment type="caution">
    <text evidence="3">The sequence shown here is derived from an EMBL/GenBank/DDBJ whole genome shotgun (WGS) entry which is preliminary data.</text>
</comment>
<dbReference type="InterPro" id="IPR002656">
    <property type="entry name" value="Acyl_transf_3_dom"/>
</dbReference>
<feature type="transmembrane region" description="Helical" evidence="1">
    <location>
        <begin position="297"/>
        <end position="318"/>
    </location>
</feature>
<name>A0A9D1RBL8_9FIRM</name>
<evidence type="ECO:0000313" key="3">
    <source>
        <dbReference type="EMBL" id="HIW85128.1"/>
    </source>
</evidence>
<dbReference type="PANTHER" id="PTHR23028">
    <property type="entry name" value="ACETYLTRANSFERASE"/>
    <property type="match status" value="1"/>
</dbReference>
<feature type="transmembrane region" description="Helical" evidence="1">
    <location>
        <begin position="333"/>
        <end position="356"/>
    </location>
</feature>
<organism evidence="3 4">
    <name type="scientific">Candidatus Eubacterium faecipullorum</name>
    <dbReference type="NCBI Taxonomy" id="2838571"/>
    <lineage>
        <taxon>Bacteria</taxon>
        <taxon>Bacillati</taxon>
        <taxon>Bacillota</taxon>
        <taxon>Clostridia</taxon>
        <taxon>Eubacteriales</taxon>
        <taxon>Eubacteriaceae</taxon>
        <taxon>Eubacterium</taxon>
    </lineage>
</organism>
<keyword evidence="1" id="KW-1133">Transmembrane helix</keyword>
<dbReference type="EMBL" id="DXGE01000006">
    <property type="protein sequence ID" value="HIW85128.1"/>
    <property type="molecule type" value="Genomic_DNA"/>
</dbReference>
<reference evidence="3" key="2">
    <citation type="submission" date="2021-04" db="EMBL/GenBank/DDBJ databases">
        <authorList>
            <person name="Gilroy R."/>
        </authorList>
    </citation>
    <scope>NUCLEOTIDE SEQUENCE</scope>
    <source>
        <strain evidence="3">421</strain>
    </source>
</reference>